<name>A0ABX9KH11_9FUSO</name>
<organism evidence="3 4">
    <name type="scientific">Psychrilyobacter piezotolerans</name>
    <dbReference type="NCBI Taxonomy" id="2293438"/>
    <lineage>
        <taxon>Bacteria</taxon>
        <taxon>Fusobacteriati</taxon>
        <taxon>Fusobacteriota</taxon>
        <taxon>Fusobacteriia</taxon>
        <taxon>Fusobacteriales</taxon>
        <taxon>Fusobacteriaceae</taxon>
        <taxon>Psychrilyobacter</taxon>
    </lineage>
</organism>
<dbReference type="Gene3D" id="2.40.50.220">
    <property type="entry name" value="EutN/Ccml"/>
    <property type="match status" value="1"/>
</dbReference>
<dbReference type="InterPro" id="IPR036677">
    <property type="entry name" value="EutN_CcmL_sf"/>
</dbReference>
<evidence type="ECO:0000256" key="1">
    <source>
        <dbReference type="ARBA" id="ARBA00024322"/>
    </source>
</evidence>
<keyword evidence="2" id="KW-1283">Bacterial microcompartment</keyword>
<accession>A0ABX9KH11</accession>
<protein>
    <submittedName>
        <fullName evidence="3">Ethanolamine utilization protein EutN</fullName>
    </submittedName>
</protein>
<dbReference type="PANTHER" id="PTHR36539:SF2">
    <property type="entry name" value="ETHANOLAMINE UTILIZATION PROTEIN"/>
    <property type="match status" value="1"/>
</dbReference>
<evidence type="ECO:0000313" key="4">
    <source>
        <dbReference type="Proteomes" id="UP000263486"/>
    </source>
</evidence>
<evidence type="ECO:0000256" key="2">
    <source>
        <dbReference type="ARBA" id="ARBA00024446"/>
    </source>
</evidence>
<comment type="subcellular location">
    <subcellularLocation>
        <location evidence="1">Bacterial microcompartment</location>
    </subcellularLocation>
</comment>
<dbReference type="PROSITE" id="PS51932">
    <property type="entry name" value="BMV"/>
    <property type="match status" value="1"/>
</dbReference>
<comment type="caution">
    <text evidence="3">The sequence shown here is derived from an EMBL/GenBank/DDBJ whole genome shotgun (WGS) entry which is preliminary data.</text>
</comment>
<proteinExistence type="predicted"/>
<dbReference type="SUPFAM" id="SSF159133">
    <property type="entry name" value="EutN/CcmL-like"/>
    <property type="match status" value="1"/>
</dbReference>
<evidence type="ECO:0000313" key="3">
    <source>
        <dbReference type="EMBL" id="REI40772.1"/>
    </source>
</evidence>
<dbReference type="EMBL" id="QUAJ01000016">
    <property type="protein sequence ID" value="REI40772.1"/>
    <property type="molecule type" value="Genomic_DNA"/>
</dbReference>
<dbReference type="InterPro" id="IPR004992">
    <property type="entry name" value="EutN_CcmL"/>
</dbReference>
<dbReference type="RefSeq" id="WP_114642693.1">
    <property type="nucleotide sequence ID" value="NZ_JAACIO010000018.1"/>
</dbReference>
<dbReference type="CDD" id="cd01614">
    <property type="entry name" value="EutN_CcmL"/>
    <property type="match status" value="1"/>
</dbReference>
<keyword evidence="4" id="KW-1185">Reference proteome</keyword>
<dbReference type="Proteomes" id="UP000263486">
    <property type="component" value="Unassembled WGS sequence"/>
</dbReference>
<dbReference type="Pfam" id="PF03319">
    <property type="entry name" value="EutN_CcmL"/>
    <property type="match status" value="1"/>
</dbReference>
<sequence>MKIGKVIGNVWATRKSNNLNGYKFLVIELEDSEKIVACDNIGAGEGDRVLVTLGSGARKGTYDENVPIDSLVIGIIDEIEEKGGEDE</sequence>
<reference evidence="3 4" key="1">
    <citation type="submission" date="2018-08" db="EMBL/GenBank/DDBJ databases">
        <title>Draft genome sequence of Psychrilyobacter sp. strain SD5 isolated from Black Sea water.</title>
        <authorList>
            <person name="Yadav S."/>
            <person name="Villanueva L."/>
            <person name="Damste J.S.S."/>
        </authorList>
    </citation>
    <scope>NUCLEOTIDE SEQUENCE [LARGE SCALE GENOMIC DNA]</scope>
    <source>
        <strain evidence="3 4">SD5</strain>
    </source>
</reference>
<gene>
    <name evidence="3" type="ORF">DYH56_09835</name>
</gene>
<dbReference type="PANTHER" id="PTHR36539">
    <property type="entry name" value="ETHANOLAMINE UTILIZATION PROTEIN EUTN"/>
    <property type="match status" value="1"/>
</dbReference>